<dbReference type="GO" id="GO:0045259">
    <property type="term" value="C:proton-transporting ATP synthase complex"/>
    <property type="evidence" value="ECO:0007669"/>
    <property type="project" value="UniProtKB-KW"/>
</dbReference>
<evidence type="ECO:0000256" key="3">
    <source>
        <dbReference type="ARBA" id="ARBA00022547"/>
    </source>
</evidence>
<evidence type="ECO:0000313" key="16">
    <source>
        <dbReference type="Proteomes" id="UP000292927"/>
    </source>
</evidence>
<evidence type="ECO:0000256" key="5">
    <source>
        <dbReference type="ARBA" id="ARBA00022781"/>
    </source>
</evidence>
<evidence type="ECO:0000256" key="9">
    <source>
        <dbReference type="ARBA" id="ARBA00023310"/>
    </source>
</evidence>
<evidence type="ECO:0000256" key="2">
    <source>
        <dbReference type="ARBA" id="ARBA00022448"/>
    </source>
</evidence>
<comment type="function">
    <text evidence="10 12">F(1)F(0) ATP synthase produces ATP from ADP in the presence of a proton or sodium gradient. F-type ATPases consist of two structural domains, F(1) containing the extramembraneous catalytic core and F(0) containing the membrane proton channel, linked together by a central stalk and a peripheral stalk. During catalysis, ATP synthesis in the catalytic domain of F(1) is coupled via a rotary mechanism of the central stalk subunits to proton translocation.</text>
</comment>
<evidence type="ECO:0000256" key="13">
    <source>
        <dbReference type="RuleBase" id="RU003848"/>
    </source>
</evidence>
<dbReference type="InterPro" id="IPR005864">
    <property type="entry name" value="ATP_synth_F0_bsu_bac"/>
</dbReference>
<organism evidence="15 16">
    <name type="scientific">Cuneatibacter caecimuris</name>
    <dbReference type="NCBI Taxonomy" id="1796618"/>
    <lineage>
        <taxon>Bacteria</taxon>
        <taxon>Bacillati</taxon>
        <taxon>Bacillota</taxon>
        <taxon>Clostridia</taxon>
        <taxon>Lachnospirales</taxon>
        <taxon>Lachnospiraceae</taxon>
        <taxon>Cuneatibacter</taxon>
    </lineage>
</organism>
<keyword evidence="7 12" id="KW-0406">Ion transport</keyword>
<dbReference type="InterPro" id="IPR050059">
    <property type="entry name" value="ATP_synthase_B_chain"/>
</dbReference>
<feature type="coiled-coil region" evidence="14">
    <location>
        <begin position="41"/>
        <end position="72"/>
    </location>
</feature>
<dbReference type="SUPFAM" id="SSF81573">
    <property type="entry name" value="F1F0 ATP synthase subunit B, membrane domain"/>
    <property type="match status" value="1"/>
</dbReference>
<dbReference type="InterPro" id="IPR002146">
    <property type="entry name" value="ATP_synth_b/b'su_bac/chlpt"/>
</dbReference>
<proteinExistence type="inferred from homology"/>
<dbReference type="GO" id="GO:0012505">
    <property type="term" value="C:endomembrane system"/>
    <property type="evidence" value="ECO:0007669"/>
    <property type="project" value="UniProtKB-SubCell"/>
</dbReference>
<dbReference type="InterPro" id="IPR028987">
    <property type="entry name" value="ATP_synth_B-like_membr_sf"/>
</dbReference>
<keyword evidence="8 12" id="KW-0472">Membrane</keyword>
<dbReference type="GO" id="GO:0046961">
    <property type="term" value="F:proton-transporting ATPase activity, rotational mechanism"/>
    <property type="evidence" value="ECO:0007669"/>
    <property type="project" value="TreeGrafter"/>
</dbReference>
<protein>
    <recommendedName>
        <fullName evidence="12">ATP synthase subunit b</fullName>
    </recommendedName>
    <alternativeName>
        <fullName evidence="12">ATP synthase F(0) sector subunit b</fullName>
    </alternativeName>
    <alternativeName>
        <fullName evidence="12">ATPase subunit I</fullName>
    </alternativeName>
    <alternativeName>
        <fullName evidence="12">F-type ATPase subunit b</fullName>
        <shortName evidence="12">F-ATPase subunit b</shortName>
    </alternativeName>
</protein>
<keyword evidence="3 12" id="KW-0138">CF(0)</keyword>
<dbReference type="PANTHER" id="PTHR33445:SF2">
    <property type="entry name" value="ATP SYNTHASE SUBUNIT B', CHLOROPLASTIC"/>
    <property type="match status" value="1"/>
</dbReference>
<evidence type="ECO:0000313" key="15">
    <source>
        <dbReference type="EMBL" id="RZS94293.1"/>
    </source>
</evidence>
<keyword evidence="2 12" id="KW-0813">Transport</keyword>
<evidence type="ECO:0000256" key="7">
    <source>
        <dbReference type="ARBA" id="ARBA00023065"/>
    </source>
</evidence>
<dbReference type="AlphaFoldDB" id="A0A4Q7P303"/>
<evidence type="ECO:0000256" key="4">
    <source>
        <dbReference type="ARBA" id="ARBA00022692"/>
    </source>
</evidence>
<gene>
    <name evidence="12" type="primary">atpF</name>
    <name evidence="15" type="ORF">EV209_2133</name>
</gene>
<dbReference type="GO" id="GO:0005886">
    <property type="term" value="C:plasma membrane"/>
    <property type="evidence" value="ECO:0007669"/>
    <property type="project" value="UniProtKB-SubCell"/>
</dbReference>
<dbReference type="PANTHER" id="PTHR33445">
    <property type="entry name" value="ATP SYNTHASE SUBUNIT B', CHLOROPLASTIC"/>
    <property type="match status" value="1"/>
</dbReference>
<comment type="similarity">
    <text evidence="1 12 13">Belongs to the ATPase B chain family.</text>
</comment>
<evidence type="ECO:0000256" key="11">
    <source>
        <dbReference type="ARBA" id="ARBA00037847"/>
    </source>
</evidence>
<evidence type="ECO:0000256" key="10">
    <source>
        <dbReference type="ARBA" id="ARBA00025198"/>
    </source>
</evidence>
<sequence>MLKLGWDLVFTIINLIVLYLLLKKFLIGPVTGIMEKRKALIASSLEDAAAQKNQAQEMKQQYEQSLAASRLESDEIVARARIDARAEYEQILKDAGVQAGQIIENARKSVEAEREQALREMKAQIASLAMDAAEKVTAGKAGAELDQALFDQFITETGDGK</sequence>
<evidence type="ECO:0000256" key="14">
    <source>
        <dbReference type="SAM" id="Coils"/>
    </source>
</evidence>
<reference evidence="15 16" key="1">
    <citation type="submission" date="2019-02" db="EMBL/GenBank/DDBJ databases">
        <title>Genomic Encyclopedia of Type Strains, Phase IV (KMG-IV): sequencing the most valuable type-strain genomes for metagenomic binning, comparative biology and taxonomic classification.</title>
        <authorList>
            <person name="Goeker M."/>
        </authorList>
    </citation>
    <scope>NUCLEOTIDE SEQUENCE [LARGE SCALE GENOMIC DNA]</scope>
    <source>
        <strain evidence="15 16">DSM 29486</strain>
    </source>
</reference>
<keyword evidence="4 12" id="KW-0812">Transmembrane</keyword>
<dbReference type="RefSeq" id="WP_130435412.1">
    <property type="nucleotide sequence ID" value="NZ_SGXF01000004.1"/>
</dbReference>
<keyword evidence="14" id="KW-0175">Coiled coil</keyword>
<dbReference type="HAMAP" id="MF_01398">
    <property type="entry name" value="ATP_synth_b_bprime"/>
    <property type="match status" value="1"/>
</dbReference>
<comment type="function">
    <text evidence="12">Component of the F(0) channel, it forms part of the peripheral stalk, linking F(1) to F(0).</text>
</comment>
<dbReference type="OrthoDB" id="1770883at2"/>
<comment type="caution">
    <text evidence="15">The sequence shown here is derived from an EMBL/GenBank/DDBJ whole genome shotgun (WGS) entry which is preliminary data.</text>
</comment>
<keyword evidence="12" id="KW-1003">Cell membrane</keyword>
<dbReference type="EMBL" id="SGXF01000004">
    <property type="protein sequence ID" value="RZS94293.1"/>
    <property type="molecule type" value="Genomic_DNA"/>
</dbReference>
<dbReference type="NCBIfam" id="TIGR01144">
    <property type="entry name" value="ATP_synt_b"/>
    <property type="match status" value="1"/>
</dbReference>
<dbReference type="Proteomes" id="UP000292927">
    <property type="component" value="Unassembled WGS sequence"/>
</dbReference>
<name>A0A4Q7P303_9FIRM</name>
<dbReference type="GO" id="GO:0046933">
    <property type="term" value="F:proton-transporting ATP synthase activity, rotational mechanism"/>
    <property type="evidence" value="ECO:0007669"/>
    <property type="project" value="UniProtKB-UniRule"/>
</dbReference>
<keyword evidence="16" id="KW-1185">Reference proteome</keyword>
<keyword evidence="6 12" id="KW-1133">Transmembrane helix</keyword>
<keyword evidence="5 12" id="KW-0375">Hydrogen ion transport</keyword>
<evidence type="ECO:0000256" key="8">
    <source>
        <dbReference type="ARBA" id="ARBA00023136"/>
    </source>
</evidence>
<comment type="subunit">
    <text evidence="12">F-type ATPases have 2 components, F(1) - the catalytic core - and F(0) - the membrane proton channel. F(1) has five subunits: alpha(3), beta(3), gamma(1), delta(1), epsilon(1). F(0) has three main subunits: a(1), b(2) and c(10-14). The alpha and beta chains form an alternating ring which encloses part of the gamma chain. F(1) is attached to F(0) by a central stalk formed by the gamma and epsilon chains, while a peripheral stalk is formed by the delta and b chains.</text>
</comment>
<dbReference type="Pfam" id="PF00430">
    <property type="entry name" value="ATP-synt_B"/>
    <property type="match status" value="1"/>
</dbReference>
<evidence type="ECO:0000256" key="1">
    <source>
        <dbReference type="ARBA" id="ARBA00005513"/>
    </source>
</evidence>
<evidence type="ECO:0000256" key="12">
    <source>
        <dbReference type="HAMAP-Rule" id="MF_01398"/>
    </source>
</evidence>
<keyword evidence="9 12" id="KW-0066">ATP synthesis</keyword>
<accession>A0A4Q7P303</accession>
<comment type="subcellular location">
    <subcellularLocation>
        <location evidence="12">Cell membrane</location>
        <topology evidence="12">Single-pass membrane protein</topology>
    </subcellularLocation>
    <subcellularLocation>
        <location evidence="11">Endomembrane system</location>
        <topology evidence="11">Single-pass membrane protein</topology>
    </subcellularLocation>
</comment>
<feature type="transmembrane region" description="Helical" evidence="12">
    <location>
        <begin position="6"/>
        <end position="27"/>
    </location>
</feature>
<evidence type="ECO:0000256" key="6">
    <source>
        <dbReference type="ARBA" id="ARBA00022989"/>
    </source>
</evidence>
<dbReference type="CDD" id="cd06503">
    <property type="entry name" value="ATP-synt_Fo_b"/>
    <property type="match status" value="1"/>
</dbReference>